<dbReference type="EMBL" id="BANU01000002">
    <property type="protein sequence ID" value="GAC59380.1"/>
    <property type="molecule type" value="Genomic_DNA"/>
</dbReference>
<evidence type="ECO:0008006" key="3">
    <source>
        <dbReference type="Google" id="ProtNLM"/>
    </source>
</evidence>
<protein>
    <recommendedName>
        <fullName evidence="3">ATP-binding protein</fullName>
    </recommendedName>
</protein>
<gene>
    <name evidence="1" type="ORF">GSI01S_02_00190</name>
</gene>
<dbReference type="Proteomes" id="UP000035083">
    <property type="component" value="Unassembled WGS sequence"/>
</dbReference>
<comment type="caution">
    <text evidence="1">The sequence shown here is derived from an EMBL/GenBank/DDBJ whole genome shotgun (WGS) entry which is preliminary data.</text>
</comment>
<organism evidence="1 2">
    <name type="scientific">Gordonia sihwensis NBRC 108236</name>
    <dbReference type="NCBI Taxonomy" id="1223544"/>
    <lineage>
        <taxon>Bacteria</taxon>
        <taxon>Bacillati</taxon>
        <taxon>Actinomycetota</taxon>
        <taxon>Actinomycetes</taxon>
        <taxon>Mycobacteriales</taxon>
        <taxon>Gordoniaceae</taxon>
        <taxon>Gordonia</taxon>
    </lineage>
</organism>
<proteinExistence type="predicted"/>
<dbReference type="AlphaFoldDB" id="L7LE17"/>
<evidence type="ECO:0000313" key="1">
    <source>
        <dbReference type="EMBL" id="GAC59380.1"/>
    </source>
</evidence>
<keyword evidence="2" id="KW-1185">Reference proteome</keyword>
<evidence type="ECO:0000313" key="2">
    <source>
        <dbReference type="Proteomes" id="UP000035083"/>
    </source>
</evidence>
<sequence>MPRPETDPADPFGTADLRRSTLQGWLSSPTRLAEDAAAEAELLEIGYRDRLFTELAANAADAASLAGIDGRVAVWADGATVHVANTGAPLTAAGVRSLTALRVSPKSPLIHGGTTVGRFGMGFRATSLAARVTLASRSGSIEFDADRTRGQIRALIDDPDSELDLDRVPAQRLAWPSAAQPAAGFDTEVVLETADEEAAAAIVSAAQHQAPDLLLELEALARIDVAGRSYERLADGDTVVITRDGTEHRRWLIARAATARWLVPIRDGRIRPLSGDALRSPNATDIELTLPARVIADLPLTPDRRELHPDADVEAAAAGYPELAALVPDDQKQAVIPPPALASGRVDAVLREAVRDRLRTARWLPSATGEALSPERAWVLPGLTADLAALLGDLLEPLAHPDVSDRVTASLLVGLGARRLGLADLAELLSGAGGEDTAWWSRLYAALAPMVPDARTAEELGTLPVPRADGRMNVGCRGLFLIDGLDGLDDPPVPSWVPTVDPAAYDPLLDRLGLTRISPAAALALPELIAELDAGPDSDDRAADPDAVTDVVLRILGLPDAGRAPAELGGLELLGADGERWPADELLLPDSPLAQVLVDDSPFGTVADSVVETYGPTALRRLGVGWGFTLVRDDAPVAPDHDLPDEERWWEEHEVPPEELIAVRDLDLVDPRQWPAALALLADDPDTASALTGGYTRWWLRRYAEIDGTALRGLRSVDETSLRGLFDPVEVPVAAAGLLAAGEPDDADDAADWLARLADPARTVAPGVAVRAHAALISAVRSGAFAVDDVEPPRGARTVSGEVSDDPVVVGAPWWMSVVPAGRAVLPAIPPDADSAALLADLLDAPTAAEVYRVIPDQGGESVDPDSADAVRLSAAAGLPAPHRVRLHDDLHVTVTGETDDRRRVPLWVDDDGTVHLSRCRGRADDEPVP</sequence>
<dbReference type="eggNOG" id="COG3225">
    <property type="taxonomic scope" value="Bacteria"/>
</dbReference>
<reference evidence="1 2" key="1">
    <citation type="submission" date="2012-12" db="EMBL/GenBank/DDBJ databases">
        <title>Whole genome shotgun sequence of Gordonia sihwensis NBRC 108236.</title>
        <authorList>
            <person name="Yoshida I."/>
            <person name="Hosoyama A."/>
            <person name="Tsuchikane K."/>
            <person name="Ando Y."/>
            <person name="Baba S."/>
            <person name="Ohji S."/>
            <person name="Hamada M."/>
            <person name="Tamura T."/>
            <person name="Yamazoe A."/>
            <person name="Yamazaki S."/>
            <person name="Fujita N."/>
        </authorList>
    </citation>
    <scope>NUCLEOTIDE SEQUENCE [LARGE SCALE GENOMIC DNA]</scope>
    <source>
        <strain evidence="1 2">NBRC 108236</strain>
    </source>
</reference>
<accession>L7LE17</accession>
<name>L7LE17_9ACTN</name>
<dbReference type="NCBIfam" id="NF047352">
    <property type="entry name" value="P_loop_sacsin"/>
    <property type="match status" value="1"/>
</dbReference>
<dbReference type="RefSeq" id="WP_006894580.1">
    <property type="nucleotide sequence ID" value="NZ_BANU01000002.1"/>
</dbReference>